<dbReference type="EMBL" id="CAXIEN010000272">
    <property type="protein sequence ID" value="CAL1290964.1"/>
    <property type="molecule type" value="Genomic_DNA"/>
</dbReference>
<protein>
    <recommendedName>
        <fullName evidence="5">BRCA1-associated ATM activator 1</fullName>
    </recommendedName>
</protein>
<dbReference type="GO" id="GO:0005737">
    <property type="term" value="C:cytoplasm"/>
    <property type="evidence" value="ECO:0007669"/>
    <property type="project" value="UniProtKB-SubCell"/>
</dbReference>
<dbReference type="GO" id="GO:0008283">
    <property type="term" value="P:cell population proliferation"/>
    <property type="evidence" value="ECO:0007669"/>
    <property type="project" value="InterPro"/>
</dbReference>
<evidence type="ECO:0000313" key="3">
    <source>
        <dbReference type="EMBL" id="CAL1290964.1"/>
    </source>
</evidence>
<name>A0AAV2B4M6_9ARAC</name>
<dbReference type="InterPro" id="IPR038904">
    <property type="entry name" value="BRAT1"/>
</dbReference>
<evidence type="ECO:0000256" key="2">
    <source>
        <dbReference type="ARBA" id="ARBA00022490"/>
    </source>
</evidence>
<dbReference type="Proteomes" id="UP001497382">
    <property type="component" value="Unassembled WGS sequence"/>
</dbReference>
<dbReference type="InterPro" id="IPR016024">
    <property type="entry name" value="ARM-type_fold"/>
</dbReference>
<sequence length="869" mass="97631">MFDSEVYHSLNKVFELMMGNKFREDMDDTLLEKLLSIIKFKVSQDCSNDNASKEKLTVIQDLLLNTQVLHLAEKVILSLNNRTADISASIQKFTIALIGILFGNKNVFILYKESVILRELSNILRKNPTTAYPPTVQSALLLCFTNIAKHFEGITWLKEQDLIQLVFSSFSSSSYHVRAKAISFFTEVLSMWTSSNMSLLPTHGQLLLNNIFENIVLNLISGICLDGVDQESNTTDCCLLALKNSFEIPNVRKLVNSSSVLNQQLSHYFGQLTKSDTVNEKVLNLLLCLFTSGGVSDLFIQDILKLLTSHLLFASSIDLVGSILRVSKQNVPISNFHIQFLTLPLKFLAGNSLQKDTNDIFGLCCPEIYESISKAIEVKSDCIKIIIASLLSLSKLTDLMNPDALEDTLMSIGIVVTGPTCCQHHPMSYVCLENRRICFALSELFSSMLNENVYASLKFQSQLDVTNYLMCFIEKPFDYNVTTEALKLLGTLITLNDKLCISLPDETKEKVVHLLCKKLMDKTETIVICAMSVGGLIISKDENLFWKDTVLKQNLDQIVWEMGVDGIQDGMLKAASLQATLQACRVPHFWEDIQSAKKVNEEDVMKIFFRYYHDPDFYVQRESLTCIFEWLKDKKGELPLTCRDPLLIILSEAMKSLDMDQKEIALKAWTWLIESDKFFPGATESIDTLLSAVCESGFASSLVLAVEDYDEAIQYKAAGILIDFRKTLLKMGSTADYRVAECPKSNLPQQSKLVNEFSFQPISKEERDAGIENVVKLTTAEQIAKLTFVPDISSDDSSAECTPLQVENLSFPVNSFLKYVWSASLDCIVSKPDVSTDLFSEHTLSLLDDIIASDMKDVCRPLDDIPDCY</sequence>
<organism evidence="3 4">
    <name type="scientific">Larinioides sclopetarius</name>
    <dbReference type="NCBI Taxonomy" id="280406"/>
    <lineage>
        <taxon>Eukaryota</taxon>
        <taxon>Metazoa</taxon>
        <taxon>Ecdysozoa</taxon>
        <taxon>Arthropoda</taxon>
        <taxon>Chelicerata</taxon>
        <taxon>Arachnida</taxon>
        <taxon>Araneae</taxon>
        <taxon>Araneomorphae</taxon>
        <taxon>Entelegynae</taxon>
        <taxon>Araneoidea</taxon>
        <taxon>Araneidae</taxon>
        <taxon>Larinioides</taxon>
    </lineage>
</organism>
<evidence type="ECO:0000256" key="1">
    <source>
        <dbReference type="ARBA" id="ARBA00004496"/>
    </source>
</evidence>
<dbReference type="GO" id="GO:0006974">
    <property type="term" value="P:DNA damage response"/>
    <property type="evidence" value="ECO:0007669"/>
    <property type="project" value="InterPro"/>
</dbReference>
<gene>
    <name evidence="3" type="ORF">LARSCL_LOCUS16804</name>
</gene>
<comment type="subcellular location">
    <subcellularLocation>
        <location evidence="1">Cytoplasm</location>
    </subcellularLocation>
</comment>
<reference evidence="3 4" key="1">
    <citation type="submission" date="2024-04" db="EMBL/GenBank/DDBJ databases">
        <authorList>
            <person name="Rising A."/>
            <person name="Reimegard J."/>
            <person name="Sonavane S."/>
            <person name="Akerstrom W."/>
            <person name="Nylinder S."/>
            <person name="Hedman E."/>
            <person name="Kallberg Y."/>
        </authorList>
    </citation>
    <scope>NUCLEOTIDE SEQUENCE [LARGE SCALE GENOMIC DNA]</scope>
</reference>
<evidence type="ECO:0008006" key="5">
    <source>
        <dbReference type="Google" id="ProtNLM"/>
    </source>
</evidence>
<dbReference type="PANTHER" id="PTHR21331:SF2">
    <property type="entry name" value="BRCA1-ASSOCIATED ATM ACTIVATOR 1"/>
    <property type="match status" value="1"/>
</dbReference>
<accession>A0AAV2B4M6</accession>
<evidence type="ECO:0000313" key="4">
    <source>
        <dbReference type="Proteomes" id="UP001497382"/>
    </source>
</evidence>
<keyword evidence="4" id="KW-1185">Reference proteome</keyword>
<dbReference type="GO" id="GO:0005634">
    <property type="term" value="C:nucleus"/>
    <property type="evidence" value="ECO:0007669"/>
    <property type="project" value="TreeGrafter"/>
</dbReference>
<dbReference type="AlphaFoldDB" id="A0AAV2B4M6"/>
<keyword evidence="2" id="KW-0963">Cytoplasm</keyword>
<dbReference type="PANTHER" id="PTHR21331">
    <property type="entry name" value="BRCA1-ASSOCIATED ATM ACTIVATOR 1"/>
    <property type="match status" value="1"/>
</dbReference>
<comment type="caution">
    <text evidence="3">The sequence shown here is derived from an EMBL/GenBank/DDBJ whole genome shotgun (WGS) entry which is preliminary data.</text>
</comment>
<dbReference type="SUPFAM" id="SSF48371">
    <property type="entry name" value="ARM repeat"/>
    <property type="match status" value="1"/>
</dbReference>
<proteinExistence type="predicted"/>